<evidence type="ECO:0000313" key="2">
    <source>
        <dbReference type="EMBL" id="XCJ17297.1"/>
    </source>
</evidence>
<dbReference type="GO" id="GO:0017057">
    <property type="term" value="F:6-phosphogluconolactonase activity"/>
    <property type="evidence" value="ECO:0007669"/>
    <property type="project" value="TreeGrafter"/>
</dbReference>
<protein>
    <submittedName>
        <fullName evidence="2">Lactonase family protein</fullName>
        <ecNumber evidence="2">3.1.1.-</ecNumber>
    </submittedName>
</protein>
<organism evidence="2">
    <name type="scientific">Sporolactobacillus sp. Y61</name>
    <dbReference type="NCBI Taxonomy" id="3160863"/>
    <lineage>
        <taxon>Bacteria</taxon>
        <taxon>Bacillati</taxon>
        <taxon>Bacillota</taxon>
        <taxon>Bacilli</taxon>
        <taxon>Bacillales</taxon>
        <taxon>Sporolactobacillaceae</taxon>
        <taxon>Sporolactobacillus</taxon>
    </lineage>
</organism>
<dbReference type="PANTHER" id="PTHR30344:SF1">
    <property type="entry name" value="6-PHOSPHOGLUCONOLACTONASE"/>
    <property type="match status" value="1"/>
</dbReference>
<dbReference type="InterPro" id="IPR011048">
    <property type="entry name" value="Haem_d1_sf"/>
</dbReference>
<dbReference type="RefSeq" id="WP_353948570.1">
    <property type="nucleotide sequence ID" value="NZ_CP159510.1"/>
</dbReference>
<gene>
    <name evidence="2" type="ORF">ABNN70_01825</name>
</gene>
<proteinExistence type="inferred from homology"/>
<dbReference type="Gene3D" id="2.130.10.10">
    <property type="entry name" value="YVTN repeat-like/Quinoprotein amine dehydrogenase"/>
    <property type="match status" value="1"/>
</dbReference>
<dbReference type="EC" id="3.1.1.-" evidence="2"/>
<dbReference type="AlphaFoldDB" id="A0AAU8IGD1"/>
<evidence type="ECO:0000256" key="1">
    <source>
        <dbReference type="ARBA" id="ARBA00005564"/>
    </source>
</evidence>
<dbReference type="InterPro" id="IPR015943">
    <property type="entry name" value="WD40/YVTN_repeat-like_dom_sf"/>
</dbReference>
<dbReference type="PANTHER" id="PTHR30344">
    <property type="entry name" value="6-PHOSPHOGLUCONOLACTONASE-RELATED"/>
    <property type="match status" value="1"/>
</dbReference>
<dbReference type="Pfam" id="PF10282">
    <property type="entry name" value="Lactonase"/>
    <property type="match status" value="1"/>
</dbReference>
<dbReference type="GO" id="GO:0005829">
    <property type="term" value="C:cytosol"/>
    <property type="evidence" value="ECO:0007669"/>
    <property type="project" value="TreeGrafter"/>
</dbReference>
<accession>A0AAU8IGD1</accession>
<dbReference type="FunFam" id="2.130.10.10:FF:000306">
    <property type="entry name" value="3-carboxymuconate cyclase"/>
    <property type="match status" value="1"/>
</dbReference>
<dbReference type="InterPro" id="IPR019405">
    <property type="entry name" value="Lactonase_7-beta_prop"/>
</dbReference>
<name>A0AAU8IGD1_9BACL</name>
<reference evidence="2" key="1">
    <citation type="submission" date="2024-06" db="EMBL/GenBank/DDBJ databases">
        <authorList>
            <person name="Fan A."/>
            <person name="Zhang F.Y."/>
            <person name="Zhang L."/>
        </authorList>
    </citation>
    <scope>NUCLEOTIDE SEQUENCE</scope>
    <source>
        <strain evidence="2">Y61</strain>
    </source>
</reference>
<dbReference type="InterPro" id="IPR050282">
    <property type="entry name" value="Cycloisomerase_2"/>
</dbReference>
<dbReference type="EMBL" id="CP159510">
    <property type="protein sequence ID" value="XCJ17297.1"/>
    <property type="molecule type" value="Genomic_DNA"/>
</dbReference>
<dbReference type="SUPFAM" id="SSF51004">
    <property type="entry name" value="C-terminal (heme d1) domain of cytochrome cd1-nitrite reductase"/>
    <property type="match status" value="1"/>
</dbReference>
<keyword evidence="2" id="KW-0378">Hydrolase</keyword>
<sequence>MSTIRGFVGTYTREESKGIYTFKLDTEKKTLSQPEVAAEAGNPTYLAVSRDNRHLYSVIRKGRAGGVAAWRIEDGRLKKSGEQLSEGAAPCYVAVDPDNRYVLSGNYHRGTADLYPVDSGTGIASPVDTDYHQGSSANPDRQEGPHVHFADFTPGQPYIVTIDLGTDQLTTYQIDGQRLKVLSLLDFPAGTGPRHIAFHPQAPVAYVVSELSNELFTLDFRAATGEFSISQAVGTLPADYGGQSSGAAVKISPDGRFVYVSNRGHNSIAVFQTEADSGKVTPAGYVSAGGSWPRDIEIDPSGHFLIAANQYSGNVVLFERDVESGRLTETGSVIQVPEAVCVKFLYES</sequence>
<comment type="similarity">
    <text evidence="1">Belongs to the cycloisomerase 2 family.</text>
</comment>